<dbReference type="SUPFAM" id="SSF48208">
    <property type="entry name" value="Six-hairpin glycosidases"/>
    <property type="match status" value="1"/>
</dbReference>
<dbReference type="InterPro" id="IPR008928">
    <property type="entry name" value="6-hairpin_glycosidase_sf"/>
</dbReference>
<organism evidence="3 4">
    <name type="scientific">Georgenia alba</name>
    <dbReference type="NCBI Taxonomy" id="2233858"/>
    <lineage>
        <taxon>Bacteria</taxon>
        <taxon>Bacillati</taxon>
        <taxon>Actinomycetota</taxon>
        <taxon>Actinomycetes</taxon>
        <taxon>Micrococcales</taxon>
        <taxon>Bogoriellaceae</taxon>
        <taxon>Georgenia</taxon>
    </lineage>
</organism>
<reference evidence="4" key="1">
    <citation type="journal article" date="2019" name="Int. J. Syst. Evol. Microbiol.">
        <title>The Global Catalogue of Microorganisms (GCM) 10K type strain sequencing project: providing services to taxonomists for standard genome sequencing and annotation.</title>
        <authorList>
            <consortium name="The Broad Institute Genomics Platform"/>
            <consortium name="The Broad Institute Genome Sequencing Center for Infectious Disease"/>
            <person name="Wu L."/>
            <person name="Ma J."/>
        </authorList>
    </citation>
    <scope>NUCLEOTIDE SEQUENCE [LARGE SCALE GENOMIC DNA]</scope>
    <source>
        <strain evidence="4">JCM 1490</strain>
    </source>
</reference>
<dbReference type="PANTHER" id="PTHR15108">
    <property type="entry name" value="N-ACYLGLUCOSAMINE-2-EPIMERASE"/>
    <property type="match status" value="1"/>
</dbReference>
<evidence type="ECO:0000256" key="1">
    <source>
        <dbReference type="ARBA" id="ARBA00008558"/>
    </source>
</evidence>
<dbReference type="Pfam" id="PF07221">
    <property type="entry name" value="GlcNAc_2-epim"/>
    <property type="match status" value="1"/>
</dbReference>
<accession>A0ABW2Q633</accession>
<keyword evidence="2" id="KW-0413">Isomerase</keyword>
<dbReference type="InterPro" id="IPR012341">
    <property type="entry name" value="6hp_glycosidase-like_sf"/>
</dbReference>
<evidence type="ECO:0000313" key="4">
    <source>
        <dbReference type="Proteomes" id="UP001596455"/>
    </source>
</evidence>
<dbReference type="InterPro" id="IPR010819">
    <property type="entry name" value="AGE/CE"/>
</dbReference>
<dbReference type="Proteomes" id="UP001596455">
    <property type="component" value="Unassembled WGS sequence"/>
</dbReference>
<evidence type="ECO:0000313" key="3">
    <source>
        <dbReference type="EMBL" id="MFC7404596.1"/>
    </source>
</evidence>
<comment type="caution">
    <text evidence="3">The sequence shown here is derived from an EMBL/GenBank/DDBJ whole genome shotgun (WGS) entry which is preliminary data.</text>
</comment>
<evidence type="ECO:0000256" key="2">
    <source>
        <dbReference type="ARBA" id="ARBA00023235"/>
    </source>
</evidence>
<proteinExistence type="inferred from homology"/>
<comment type="similarity">
    <text evidence="1">Belongs to the N-acylglucosamine 2-epimerase family.</text>
</comment>
<protein>
    <submittedName>
        <fullName evidence="3">AGE family epimerase/isomerase</fullName>
    </submittedName>
</protein>
<gene>
    <name evidence="3" type="ORF">ACFQQL_05705</name>
</gene>
<keyword evidence="4" id="KW-1185">Reference proteome</keyword>
<dbReference type="EMBL" id="JBHTCQ010000001">
    <property type="protein sequence ID" value="MFC7404596.1"/>
    <property type="molecule type" value="Genomic_DNA"/>
</dbReference>
<name>A0ABW2Q633_9MICO</name>
<dbReference type="RefSeq" id="WP_382392141.1">
    <property type="nucleotide sequence ID" value="NZ_JBHTCQ010000001.1"/>
</dbReference>
<dbReference type="Gene3D" id="1.50.10.10">
    <property type="match status" value="1"/>
</dbReference>
<sequence length="413" mass="45918">MPTMTTQWLGQPAHTRWLEQETDALLRFGRASRTAQGFGYLDAEGVVDPAATTELWITCRMTHCFSLATLLGRPGFAPLVDHGLKALAEVFEDTEHGGWFSAVGPEGPVETRKEAYPHAFVLLATSSATAAGRPGAAELFARAQAVQTQRFWRDAEGMVVESWDRTFTELEEYRGVNANMHTVEAYLAAADVTGDESWLDRALSIARRVVDDFARGSDWRIPEHFDPAWTPLPEYNRDDPGHKFRPFGATIGHWFEWSRLVLQARDSVVARGRDPEPWMLEGATALFSRGVEAWAADGVNGFVYTVDFDGVPVVRERMHWVITEAIGAAAVLHRVTGEEKYDDWYRTCWDHAAEYFVERPGAWVHELGPDLAPSAKTWSGKPDIYHSLQATLLPRLPVSPAIAPSLAAGLLDS</sequence>